<geneLocation type="plasmid" evidence="3">
    <name>pacpol3</name>
</geneLocation>
<dbReference type="AlphaFoldDB" id="A0A2Z5GBN1"/>
<keyword evidence="3" id="KW-1185">Reference proteome</keyword>
<sequence>MQWDSLSFLLASDLPCRSQFSGVGNWYVERIAFGFHDLSTPTTLTDTIVRYG</sequence>
<dbReference type="EMBL" id="CP030843">
    <property type="protein sequence ID" value="AXC16124.1"/>
    <property type="molecule type" value="Genomic_DNA"/>
</dbReference>
<geneLocation type="plasmid" evidence="1">
    <name>pACPOL4</name>
</geneLocation>
<proteinExistence type="predicted"/>
<dbReference type="Proteomes" id="UP000253606">
    <property type="component" value="Plasmid pACPOL4"/>
</dbReference>
<reference evidence="1 3" key="1">
    <citation type="journal article" date="2018" name="Front. Microbiol.">
        <title>Hydrolytic Capabilities as a Key to Environmental Success: Chitinolytic and Cellulolytic Acidobacteria From Acidic Sub-arctic Soils and Boreal Peatlands.</title>
        <authorList>
            <person name="Belova S.E."/>
            <person name="Ravin N.V."/>
            <person name="Pankratov T.A."/>
            <person name="Rakitin A.L."/>
            <person name="Ivanova A.A."/>
            <person name="Beletsky A.V."/>
            <person name="Mardanov A.V."/>
            <person name="Sinninghe Damste J.S."/>
            <person name="Dedysh S.N."/>
        </authorList>
    </citation>
    <scope>NUCLEOTIDE SEQUENCE [LARGE SCALE GENOMIC DNA]</scope>
    <source>
        <strain evidence="1 3">SBC82</strain>
        <plasmid evidence="2">pACPOL3</plasmid>
        <plasmid evidence="3">pacpol3</plasmid>
        <plasmid evidence="1">pACPOL4</plasmid>
        <plasmid evidence="3">pacpol4</plasmid>
    </source>
</reference>
<dbReference type="Proteomes" id="UP000253606">
    <property type="component" value="Plasmid pACPOL3"/>
</dbReference>
<accession>A0A2Z5GBN1</accession>
<dbReference type="KEGG" id="abas:ACPOL_6918"/>
<evidence type="ECO:0000313" key="2">
    <source>
        <dbReference type="EMBL" id="AXC16334.1"/>
    </source>
</evidence>
<dbReference type="EMBL" id="CP030844">
    <property type="protein sequence ID" value="AXC16334.1"/>
    <property type="molecule type" value="Genomic_DNA"/>
</dbReference>
<geneLocation type="plasmid" evidence="3">
    <name>pacpol4</name>
</geneLocation>
<organism evidence="1 3">
    <name type="scientific">Acidisarcina polymorpha</name>
    <dbReference type="NCBI Taxonomy" id="2211140"/>
    <lineage>
        <taxon>Bacteria</taxon>
        <taxon>Pseudomonadati</taxon>
        <taxon>Acidobacteriota</taxon>
        <taxon>Terriglobia</taxon>
        <taxon>Terriglobales</taxon>
        <taxon>Acidobacteriaceae</taxon>
        <taxon>Acidisarcina</taxon>
    </lineage>
</organism>
<gene>
    <name evidence="1" type="ORF">ACPOL_6918</name>
    <name evidence="2" type="ORF">ACPOL_7142</name>
</gene>
<geneLocation type="plasmid" evidence="2">
    <name>pACPOL3</name>
</geneLocation>
<evidence type="ECO:0000313" key="1">
    <source>
        <dbReference type="EMBL" id="AXC16124.1"/>
    </source>
</evidence>
<evidence type="ECO:0000313" key="3">
    <source>
        <dbReference type="Proteomes" id="UP000253606"/>
    </source>
</evidence>
<name>A0A2Z5GBN1_9BACT</name>
<keyword evidence="1" id="KW-0614">Plasmid</keyword>
<protein>
    <submittedName>
        <fullName evidence="1">Uncharacterized protein</fullName>
    </submittedName>
</protein>
<dbReference type="KEGG" id="abas:ACPOL_7142"/>